<proteinExistence type="predicted"/>
<dbReference type="Proteomes" id="UP000672032">
    <property type="component" value="Chromosome 1"/>
</dbReference>
<feature type="region of interest" description="Disordered" evidence="1">
    <location>
        <begin position="44"/>
        <end position="92"/>
    </location>
</feature>
<keyword evidence="3" id="KW-1185">Reference proteome</keyword>
<accession>A0A8A3P0R1</accession>
<feature type="compositionally biased region" description="Pro residues" evidence="1">
    <location>
        <begin position="72"/>
        <end position="86"/>
    </location>
</feature>
<name>A0A8A3P0R1_9HELO</name>
<organism evidence="2 3">
    <name type="scientific">Monilinia vaccinii-corymbosi</name>
    <dbReference type="NCBI Taxonomy" id="61207"/>
    <lineage>
        <taxon>Eukaryota</taxon>
        <taxon>Fungi</taxon>
        <taxon>Dikarya</taxon>
        <taxon>Ascomycota</taxon>
        <taxon>Pezizomycotina</taxon>
        <taxon>Leotiomycetes</taxon>
        <taxon>Helotiales</taxon>
        <taxon>Sclerotiniaceae</taxon>
        <taxon>Monilinia</taxon>
    </lineage>
</organism>
<evidence type="ECO:0000313" key="3">
    <source>
        <dbReference type="Proteomes" id="UP000672032"/>
    </source>
</evidence>
<gene>
    <name evidence="2" type="ORF">DSL72_003271</name>
</gene>
<dbReference type="OrthoDB" id="3535086at2759"/>
<feature type="compositionally biased region" description="Polar residues" evidence="1">
    <location>
        <begin position="44"/>
        <end position="70"/>
    </location>
</feature>
<dbReference type="EMBL" id="CP063405">
    <property type="protein sequence ID" value="QSZ28766.1"/>
    <property type="molecule type" value="Genomic_DNA"/>
</dbReference>
<evidence type="ECO:0000313" key="2">
    <source>
        <dbReference type="EMBL" id="QSZ28766.1"/>
    </source>
</evidence>
<dbReference type="AlphaFoldDB" id="A0A8A3P0R1"/>
<evidence type="ECO:0000256" key="1">
    <source>
        <dbReference type="SAM" id="MobiDB-lite"/>
    </source>
</evidence>
<protein>
    <submittedName>
        <fullName evidence="2">Uncharacterized protein</fullName>
    </submittedName>
</protein>
<sequence>MPPLRHSISQIFAPHPALALIMKTPQSHEQAGFAASAVMTNDAEMTSSSLQSQRPTVSRSIPSTSSTRATHTPPPDHSFLPTPSPSPSICTTSYPLLTPPLTQIEALPPHTTFSSTSASTSHPASSPIPRLAHTNGTFILDSATRHPVFFTDRLRRAPSGVMTCGYGNEIWRSGSPVARGYVYESGGVEEREAKL</sequence>
<reference evidence="2" key="1">
    <citation type="submission" date="2020-10" db="EMBL/GenBank/DDBJ databases">
        <title>Genome Sequence of Monilinia vaccinii-corymbosi Sheds Light on Mummy Berry Disease Infection of Blueberry and Mating Type.</title>
        <authorList>
            <person name="Yow A.G."/>
            <person name="Zhang Y."/>
            <person name="Bansal K."/>
            <person name="Eacker S.M."/>
            <person name="Sullivan S."/>
            <person name="Liachko I."/>
            <person name="Cubeta M.A."/>
            <person name="Rollins J.A."/>
            <person name="Ashrafi H."/>
        </authorList>
    </citation>
    <scope>NUCLEOTIDE SEQUENCE</scope>
    <source>
        <strain evidence="2">RL-1</strain>
    </source>
</reference>